<reference evidence="4" key="1">
    <citation type="submission" date="2015-04" db="EMBL/GenBank/DDBJ databases">
        <title>The genome sequence of the plant pathogenic Rhizarian Plasmodiophora brassicae reveals insights in its biotrophic life cycle and the origin of chitin synthesis.</title>
        <authorList>
            <person name="Schwelm A."/>
            <person name="Fogelqvist J."/>
            <person name="Knaust A."/>
            <person name="Julke S."/>
            <person name="Lilja T."/>
            <person name="Dhandapani V."/>
            <person name="Bonilla-Rosso G."/>
            <person name="Karlsson M."/>
            <person name="Shevchenko A."/>
            <person name="Choi S.R."/>
            <person name="Kim H.G."/>
            <person name="Park J.Y."/>
            <person name="Lim Y.P."/>
            <person name="Ludwig-Muller J."/>
            <person name="Dixelius C."/>
        </authorList>
    </citation>
    <scope>NUCLEOTIDE SEQUENCE</scope>
    <source>
        <tissue evidence="4">Potato root galls</tissue>
    </source>
</reference>
<dbReference type="EMBL" id="HACM01002060">
    <property type="protein sequence ID" value="CRZ02502.1"/>
    <property type="molecule type" value="Transcribed_RNA"/>
</dbReference>
<dbReference type="AlphaFoldDB" id="A0A0H5QLM2"/>
<dbReference type="GO" id="GO:0006998">
    <property type="term" value="P:nuclear envelope organization"/>
    <property type="evidence" value="ECO:0007669"/>
    <property type="project" value="InterPro"/>
</dbReference>
<dbReference type="Pfam" id="PF10104">
    <property type="entry name" value="Brr6_like_C_C"/>
    <property type="match status" value="1"/>
</dbReference>
<evidence type="ECO:0000259" key="3">
    <source>
        <dbReference type="SMART" id="SM01042"/>
    </source>
</evidence>
<dbReference type="PANTHER" id="PTHR28136:SF1">
    <property type="entry name" value="NUCLEUS EXPORT PROTEIN BRL1"/>
    <property type="match status" value="1"/>
</dbReference>
<dbReference type="GO" id="GO:0031965">
    <property type="term" value="C:nuclear membrane"/>
    <property type="evidence" value="ECO:0007669"/>
    <property type="project" value="InterPro"/>
</dbReference>
<name>A0A0H5QLM2_9EUKA</name>
<feature type="transmembrane region" description="Helical" evidence="2">
    <location>
        <begin position="73"/>
        <end position="99"/>
    </location>
</feature>
<dbReference type="SMART" id="SM01042">
    <property type="entry name" value="Brr6_like_C_C"/>
    <property type="match status" value="1"/>
</dbReference>
<organism evidence="4">
    <name type="scientific">Spongospora subterranea</name>
    <dbReference type="NCBI Taxonomy" id="70186"/>
    <lineage>
        <taxon>Eukaryota</taxon>
        <taxon>Sar</taxon>
        <taxon>Rhizaria</taxon>
        <taxon>Endomyxa</taxon>
        <taxon>Phytomyxea</taxon>
        <taxon>Plasmodiophorida</taxon>
        <taxon>Plasmodiophoridae</taxon>
        <taxon>Spongospora</taxon>
    </lineage>
</organism>
<dbReference type="PANTHER" id="PTHR28136">
    <property type="entry name" value="NUCLEUS EXPORT PROTEIN BRR6"/>
    <property type="match status" value="1"/>
</dbReference>
<evidence type="ECO:0000256" key="2">
    <source>
        <dbReference type="SAM" id="Phobius"/>
    </source>
</evidence>
<protein>
    <recommendedName>
        <fullName evidence="3">Brl1/Brr6 domain-containing protein</fullName>
    </recommendedName>
</protein>
<keyword evidence="2" id="KW-0472">Membrane</keyword>
<evidence type="ECO:0000313" key="4">
    <source>
        <dbReference type="EMBL" id="CRZ02502.1"/>
    </source>
</evidence>
<sequence>MAFIDDMEVEGITCTDDQTTSITGDENQSLDNDIPSEPDILTDDHDYDHDDRSVQYVQEYRNKWDEMSFRRHLLLPHIISGYLQLSFNLVMISFIMYALASFVSSVHGDIDSKVSEYSGAILNEIAECHNNHRANLCGTPAEVPVLRPTCAMWERCMARDPTTVARTKLSAHTIGEILNNFVEPLSYKAMGFFTFFLFCFIIASNIAFKLGASKPVIASASSLVPEWNADDSRRQAPLTIRQRRPSSGYRKMIQSADVTRY</sequence>
<evidence type="ECO:0000256" key="1">
    <source>
        <dbReference type="SAM" id="MobiDB-lite"/>
    </source>
</evidence>
<accession>A0A0H5QLM2</accession>
<feature type="compositionally biased region" description="Polar residues" evidence="1">
    <location>
        <begin position="17"/>
        <end position="31"/>
    </location>
</feature>
<dbReference type="GO" id="GO:0055088">
    <property type="term" value="P:lipid homeostasis"/>
    <property type="evidence" value="ECO:0007669"/>
    <property type="project" value="InterPro"/>
</dbReference>
<dbReference type="InterPro" id="IPR040202">
    <property type="entry name" value="Brl1/Brr6"/>
</dbReference>
<dbReference type="InterPro" id="IPR018767">
    <property type="entry name" value="Brl1/Brr6_dom"/>
</dbReference>
<feature type="region of interest" description="Disordered" evidence="1">
    <location>
        <begin position="17"/>
        <end position="45"/>
    </location>
</feature>
<keyword evidence="2" id="KW-1133">Transmembrane helix</keyword>
<proteinExistence type="predicted"/>
<feature type="transmembrane region" description="Helical" evidence="2">
    <location>
        <begin position="189"/>
        <end position="208"/>
    </location>
</feature>
<keyword evidence="2" id="KW-0812">Transmembrane</keyword>
<feature type="domain" description="Brl1/Brr6" evidence="3">
    <location>
        <begin position="79"/>
        <end position="214"/>
    </location>
</feature>